<proteinExistence type="predicted"/>
<feature type="modified residue" description="4-aspartylphosphate" evidence="1">
    <location>
        <position position="75"/>
    </location>
</feature>
<name>A0ABV6ISD5_9PROT</name>
<dbReference type="InterPro" id="IPR001789">
    <property type="entry name" value="Sig_transdc_resp-reg_receiver"/>
</dbReference>
<dbReference type="SUPFAM" id="SSF52172">
    <property type="entry name" value="CheY-like"/>
    <property type="match status" value="1"/>
</dbReference>
<dbReference type="RefSeq" id="WP_377051070.1">
    <property type="nucleotide sequence ID" value="NZ_JBHLVZ010000033.1"/>
</dbReference>
<comment type="caution">
    <text evidence="3">The sequence shown here is derived from an EMBL/GenBank/DDBJ whole genome shotgun (WGS) entry which is preliminary data.</text>
</comment>
<dbReference type="Gene3D" id="3.40.50.2300">
    <property type="match status" value="1"/>
</dbReference>
<dbReference type="Proteomes" id="UP001589789">
    <property type="component" value="Unassembled WGS sequence"/>
</dbReference>
<evidence type="ECO:0000313" key="4">
    <source>
        <dbReference type="Proteomes" id="UP001589789"/>
    </source>
</evidence>
<dbReference type="SMART" id="SM00448">
    <property type="entry name" value="REC"/>
    <property type="match status" value="1"/>
</dbReference>
<evidence type="ECO:0000313" key="3">
    <source>
        <dbReference type="EMBL" id="MFC0386524.1"/>
    </source>
</evidence>
<sequence>MMNEVSSSTGQEAAPPDSLRGRRLLVVEDEYMIAMELVRTLEEQGAEVFGPAGSVEDALGLLEEGLPPLDAAVLDINLRDERVYPVAEALAARGVPFVFATGYDSAAIPAPYSSAPRCEKPVDRAQLARALARIWSR</sequence>
<keyword evidence="1" id="KW-0597">Phosphoprotein</keyword>
<keyword evidence="4" id="KW-1185">Reference proteome</keyword>
<reference evidence="3 4" key="1">
    <citation type="submission" date="2024-09" db="EMBL/GenBank/DDBJ databases">
        <authorList>
            <person name="Sun Q."/>
            <person name="Mori K."/>
        </authorList>
    </citation>
    <scope>NUCLEOTIDE SEQUENCE [LARGE SCALE GENOMIC DNA]</scope>
    <source>
        <strain evidence="3 4">CCM 7468</strain>
    </source>
</reference>
<protein>
    <submittedName>
        <fullName evidence="3">Response regulator</fullName>
    </submittedName>
</protein>
<evidence type="ECO:0000256" key="1">
    <source>
        <dbReference type="PROSITE-ProRule" id="PRU00169"/>
    </source>
</evidence>
<feature type="domain" description="Response regulatory" evidence="2">
    <location>
        <begin position="23"/>
        <end position="135"/>
    </location>
</feature>
<accession>A0ABV6ISD5</accession>
<dbReference type="InterPro" id="IPR011006">
    <property type="entry name" value="CheY-like_superfamily"/>
</dbReference>
<dbReference type="PROSITE" id="PS50110">
    <property type="entry name" value="RESPONSE_REGULATORY"/>
    <property type="match status" value="1"/>
</dbReference>
<gene>
    <name evidence="3" type="ORF">ACFFIC_13360</name>
</gene>
<organism evidence="3 4">
    <name type="scientific">Muricoccus vinaceus</name>
    <dbReference type="NCBI Taxonomy" id="424704"/>
    <lineage>
        <taxon>Bacteria</taxon>
        <taxon>Pseudomonadati</taxon>
        <taxon>Pseudomonadota</taxon>
        <taxon>Alphaproteobacteria</taxon>
        <taxon>Acetobacterales</taxon>
        <taxon>Roseomonadaceae</taxon>
        <taxon>Muricoccus</taxon>
    </lineage>
</organism>
<evidence type="ECO:0000259" key="2">
    <source>
        <dbReference type="PROSITE" id="PS50110"/>
    </source>
</evidence>
<dbReference type="EMBL" id="JBHLVZ010000033">
    <property type="protein sequence ID" value="MFC0386524.1"/>
    <property type="molecule type" value="Genomic_DNA"/>
</dbReference>